<dbReference type="Gene3D" id="3.30.70.100">
    <property type="match status" value="1"/>
</dbReference>
<dbReference type="EMBL" id="CP036268">
    <property type="protein sequence ID" value="QDT37791.1"/>
    <property type="molecule type" value="Genomic_DNA"/>
</dbReference>
<accession>A0A517R1Q7</accession>
<feature type="transmembrane region" description="Helical" evidence="8">
    <location>
        <begin position="217"/>
        <end position="236"/>
    </location>
</feature>
<keyword evidence="6 8" id="KW-0472">Membrane</keyword>
<feature type="transmembrane region" description="Helical" evidence="8">
    <location>
        <begin position="139"/>
        <end position="159"/>
    </location>
</feature>
<evidence type="ECO:0000256" key="8">
    <source>
        <dbReference type="SAM" id="Phobius"/>
    </source>
</evidence>
<dbReference type="InterPro" id="IPR011014">
    <property type="entry name" value="MscS_channel_TM-2"/>
</dbReference>
<dbReference type="InterPro" id="IPR011066">
    <property type="entry name" value="MscS_channel_C_sf"/>
</dbReference>
<dbReference type="Proteomes" id="UP000317318">
    <property type="component" value="Chromosome"/>
</dbReference>
<name>A0A517R1Q7_9PLAN</name>
<feature type="transmembrane region" description="Helical" evidence="8">
    <location>
        <begin position="92"/>
        <end position="118"/>
    </location>
</feature>
<feature type="compositionally biased region" description="Polar residues" evidence="7">
    <location>
        <begin position="41"/>
        <end position="51"/>
    </location>
</feature>
<dbReference type="AlphaFoldDB" id="A0A517R1Q7"/>
<sequence length="458" mass="49477" precursor="true">MGRYACFGLFLFAFLTTAPTFSSAQITPSSGSQSSDEESGPASSGDSTGDLENSGDEAEGVKKPIDGVELISGAASFVADLELERLWFETPAWGWITFFSGVGGGIAAGMVLSILFNGIASRFRQWEAKEALATFFDKLSGPVCLLAISIGTAIGLSALPLSESLQYVTGVLIALAILLALFWGLLNMVAVLEVVLTRRVKSTEGKLDDQALPLIRRSLRVFIFILAVLTIADNVFGADVGAALAGLGIAGIAVSLAAQDSLKNLFGSLTILFDDPFQIGERIVFQGHDGIIEKVGFRSTKLRTLTGHLVTIPNSAIVNESVENIGRRPTIRRLMNIGVTYDTPTEKLQEGVKIIRELLDSDDLKGPVHPTVDGDTRDPIVYFTEFNADNLGILVVYWYGPPDYVAYLEHGHRFNLALLDRFEEAGIEFAFPTETLMLAGDTKRELSVKMLGESLKQE</sequence>
<dbReference type="Pfam" id="PF21082">
    <property type="entry name" value="MS_channel_3rd"/>
    <property type="match status" value="1"/>
</dbReference>
<keyword evidence="3" id="KW-1003">Cell membrane</keyword>
<evidence type="ECO:0000313" key="12">
    <source>
        <dbReference type="EMBL" id="QDT37791.1"/>
    </source>
</evidence>
<feature type="domain" description="Mechanosensitive ion channel MscS" evidence="10">
    <location>
        <begin position="260"/>
        <end position="325"/>
    </location>
</feature>
<feature type="signal peptide" evidence="9">
    <location>
        <begin position="1"/>
        <end position="24"/>
    </location>
</feature>
<gene>
    <name evidence="12" type="primary">ynaI</name>
    <name evidence="12" type="ORF">Pan189_21730</name>
</gene>
<keyword evidence="9" id="KW-0732">Signal</keyword>
<dbReference type="SUPFAM" id="SSF50182">
    <property type="entry name" value="Sm-like ribonucleoproteins"/>
    <property type="match status" value="1"/>
</dbReference>
<evidence type="ECO:0000256" key="9">
    <source>
        <dbReference type="SAM" id="SignalP"/>
    </source>
</evidence>
<dbReference type="Gene3D" id="1.10.287.1260">
    <property type="match status" value="1"/>
</dbReference>
<evidence type="ECO:0000259" key="10">
    <source>
        <dbReference type="Pfam" id="PF00924"/>
    </source>
</evidence>
<feature type="domain" description="Mechanosensitive ion channel MscS C-terminal" evidence="11">
    <location>
        <begin position="335"/>
        <end position="429"/>
    </location>
</feature>
<dbReference type="PANTHER" id="PTHR30221">
    <property type="entry name" value="SMALL-CONDUCTANCE MECHANOSENSITIVE CHANNEL"/>
    <property type="match status" value="1"/>
</dbReference>
<evidence type="ECO:0000256" key="4">
    <source>
        <dbReference type="ARBA" id="ARBA00022692"/>
    </source>
</evidence>
<proteinExistence type="inferred from homology"/>
<dbReference type="SUPFAM" id="SSF82861">
    <property type="entry name" value="Mechanosensitive channel protein MscS (YggB), transmembrane region"/>
    <property type="match status" value="1"/>
</dbReference>
<dbReference type="InterPro" id="IPR049278">
    <property type="entry name" value="MS_channel_C"/>
</dbReference>
<organism evidence="12 13">
    <name type="scientific">Stratiformator vulcanicus</name>
    <dbReference type="NCBI Taxonomy" id="2527980"/>
    <lineage>
        <taxon>Bacteria</taxon>
        <taxon>Pseudomonadati</taxon>
        <taxon>Planctomycetota</taxon>
        <taxon>Planctomycetia</taxon>
        <taxon>Planctomycetales</taxon>
        <taxon>Planctomycetaceae</taxon>
        <taxon>Stratiformator</taxon>
    </lineage>
</organism>
<dbReference type="Gene3D" id="2.30.30.60">
    <property type="match status" value="1"/>
</dbReference>
<keyword evidence="13" id="KW-1185">Reference proteome</keyword>
<comment type="similarity">
    <text evidence="2">Belongs to the MscS (TC 1.A.23) family.</text>
</comment>
<feature type="chain" id="PRO_5021932811" evidence="9">
    <location>
        <begin position="25"/>
        <end position="458"/>
    </location>
</feature>
<dbReference type="SUPFAM" id="SSF82689">
    <property type="entry name" value="Mechanosensitive channel protein MscS (YggB), C-terminal domain"/>
    <property type="match status" value="1"/>
</dbReference>
<evidence type="ECO:0000256" key="5">
    <source>
        <dbReference type="ARBA" id="ARBA00022989"/>
    </source>
</evidence>
<evidence type="ECO:0000256" key="1">
    <source>
        <dbReference type="ARBA" id="ARBA00004651"/>
    </source>
</evidence>
<dbReference type="KEGG" id="svp:Pan189_21730"/>
<dbReference type="PANTHER" id="PTHR30221:SF1">
    <property type="entry name" value="SMALL-CONDUCTANCE MECHANOSENSITIVE CHANNEL"/>
    <property type="match status" value="1"/>
</dbReference>
<evidence type="ECO:0000259" key="11">
    <source>
        <dbReference type="Pfam" id="PF21082"/>
    </source>
</evidence>
<evidence type="ECO:0000313" key="13">
    <source>
        <dbReference type="Proteomes" id="UP000317318"/>
    </source>
</evidence>
<dbReference type="Pfam" id="PF00924">
    <property type="entry name" value="MS_channel_2nd"/>
    <property type="match status" value="1"/>
</dbReference>
<dbReference type="OrthoDB" id="9809206at2"/>
<keyword evidence="5 8" id="KW-1133">Transmembrane helix</keyword>
<evidence type="ECO:0000256" key="6">
    <source>
        <dbReference type="ARBA" id="ARBA00023136"/>
    </source>
</evidence>
<reference evidence="12 13" key="1">
    <citation type="submission" date="2019-02" db="EMBL/GenBank/DDBJ databases">
        <title>Deep-cultivation of Planctomycetes and their phenomic and genomic characterization uncovers novel biology.</title>
        <authorList>
            <person name="Wiegand S."/>
            <person name="Jogler M."/>
            <person name="Boedeker C."/>
            <person name="Pinto D."/>
            <person name="Vollmers J."/>
            <person name="Rivas-Marin E."/>
            <person name="Kohn T."/>
            <person name="Peeters S.H."/>
            <person name="Heuer A."/>
            <person name="Rast P."/>
            <person name="Oberbeckmann S."/>
            <person name="Bunk B."/>
            <person name="Jeske O."/>
            <person name="Meyerdierks A."/>
            <person name="Storesund J.E."/>
            <person name="Kallscheuer N."/>
            <person name="Luecker S."/>
            <person name="Lage O.M."/>
            <person name="Pohl T."/>
            <person name="Merkel B.J."/>
            <person name="Hornburger P."/>
            <person name="Mueller R.-W."/>
            <person name="Bruemmer F."/>
            <person name="Labrenz M."/>
            <person name="Spormann A.M."/>
            <person name="Op den Camp H."/>
            <person name="Overmann J."/>
            <person name="Amann R."/>
            <person name="Jetten M.S.M."/>
            <person name="Mascher T."/>
            <person name="Medema M.H."/>
            <person name="Devos D.P."/>
            <person name="Kaster A.-K."/>
            <person name="Ovreas L."/>
            <person name="Rohde M."/>
            <person name="Galperin M.Y."/>
            <person name="Jogler C."/>
        </authorList>
    </citation>
    <scope>NUCLEOTIDE SEQUENCE [LARGE SCALE GENOMIC DNA]</scope>
    <source>
        <strain evidence="12 13">Pan189</strain>
    </source>
</reference>
<keyword evidence="4 8" id="KW-0812">Transmembrane</keyword>
<dbReference type="RefSeq" id="WP_145363880.1">
    <property type="nucleotide sequence ID" value="NZ_CP036268.1"/>
</dbReference>
<feature type="region of interest" description="Disordered" evidence="7">
    <location>
        <begin position="25"/>
        <end position="60"/>
    </location>
</feature>
<dbReference type="GO" id="GO:0008381">
    <property type="term" value="F:mechanosensitive monoatomic ion channel activity"/>
    <property type="evidence" value="ECO:0007669"/>
    <property type="project" value="InterPro"/>
</dbReference>
<evidence type="ECO:0000256" key="3">
    <source>
        <dbReference type="ARBA" id="ARBA00022475"/>
    </source>
</evidence>
<dbReference type="GO" id="GO:0005886">
    <property type="term" value="C:plasma membrane"/>
    <property type="evidence" value="ECO:0007669"/>
    <property type="project" value="UniProtKB-SubCell"/>
</dbReference>
<protein>
    <submittedName>
        <fullName evidence="12">Low conductance mechanosensitive channel YnaI</fullName>
    </submittedName>
</protein>
<dbReference type="InterPro" id="IPR045275">
    <property type="entry name" value="MscS_archaea/bacteria_type"/>
</dbReference>
<dbReference type="InterPro" id="IPR010920">
    <property type="entry name" value="LSM_dom_sf"/>
</dbReference>
<dbReference type="InterPro" id="IPR006685">
    <property type="entry name" value="MscS_channel_2nd"/>
</dbReference>
<evidence type="ECO:0000256" key="7">
    <source>
        <dbReference type="SAM" id="MobiDB-lite"/>
    </source>
</evidence>
<comment type="subcellular location">
    <subcellularLocation>
        <location evidence="1">Cell membrane</location>
        <topology evidence="1">Multi-pass membrane protein</topology>
    </subcellularLocation>
</comment>
<feature type="transmembrane region" description="Helical" evidence="8">
    <location>
        <begin position="171"/>
        <end position="196"/>
    </location>
</feature>
<evidence type="ECO:0000256" key="2">
    <source>
        <dbReference type="ARBA" id="ARBA00008017"/>
    </source>
</evidence>
<dbReference type="InterPro" id="IPR023408">
    <property type="entry name" value="MscS_beta-dom_sf"/>
</dbReference>